<keyword evidence="2" id="KW-0732">Signal</keyword>
<dbReference type="Proteomes" id="UP000288929">
    <property type="component" value="Chromosome"/>
</dbReference>
<protein>
    <submittedName>
        <fullName evidence="3">Uncharacterized protein</fullName>
    </submittedName>
</protein>
<accession>A0A410W6B9</accession>
<feature type="chain" id="PRO_5019018093" evidence="2">
    <location>
        <begin position="33"/>
        <end position="259"/>
    </location>
</feature>
<feature type="signal peptide" evidence="2">
    <location>
        <begin position="1"/>
        <end position="32"/>
    </location>
</feature>
<proteinExistence type="predicted"/>
<evidence type="ECO:0000313" key="3">
    <source>
        <dbReference type="EMBL" id="QAU51579.1"/>
    </source>
</evidence>
<keyword evidence="1" id="KW-0472">Membrane</keyword>
<keyword evidence="1" id="KW-0812">Transmembrane</keyword>
<keyword evidence="1" id="KW-1133">Transmembrane helix</keyword>
<dbReference type="AlphaFoldDB" id="A0A410W6B9"/>
<dbReference type="NCBIfam" id="NF038134">
    <property type="entry name" value="choice_anch_M"/>
    <property type="match status" value="1"/>
</dbReference>
<organism evidence="3 4">
    <name type="scientific">Corynebacterium pelargi</name>
    <dbReference type="NCBI Taxonomy" id="1471400"/>
    <lineage>
        <taxon>Bacteria</taxon>
        <taxon>Bacillati</taxon>
        <taxon>Actinomycetota</taxon>
        <taxon>Actinomycetes</taxon>
        <taxon>Mycobacteriales</taxon>
        <taxon>Corynebacteriaceae</taxon>
        <taxon>Corynebacterium</taxon>
    </lineage>
</organism>
<name>A0A410W6B9_9CORY</name>
<dbReference type="NCBIfam" id="TIGR03769">
    <property type="entry name" value="P_ac_wall_RPT"/>
    <property type="match status" value="1"/>
</dbReference>
<reference evidence="3 4" key="1">
    <citation type="submission" date="2019-01" db="EMBL/GenBank/DDBJ databases">
        <authorList>
            <person name="Ruckert C."/>
            <person name="Busche T."/>
            <person name="Kalinowski J."/>
        </authorList>
    </citation>
    <scope>NUCLEOTIDE SEQUENCE [LARGE SCALE GENOMIC DNA]</scope>
    <source>
        <strain evidence="3 4">136/3</strain>
    </source>
</reference>
<evidence type="ECO:0000256" key="2">
    <source>
        <dbReference type="SAM" id="SignalP"/>
    </source>
</evidence>
<dbReference type="EMBL" id="CP035299">
    <property type="protein sequence ID" value="QAU51579.1"/>
    <property type="molecule type" value="Genomic_DNA"/>
</dbReference>
<dbReference type="KEGG" id="cpeg:CPELA_01395"/>
<sequence length="259" mass="28378" precursor="true">MDKKVKTMNLNKLCAYVLSFLITLCAIPYANAQAFQQGHADFGPVVEDGQVVLKLRDDTTVPAQWRDAQDVVFSLGDAATQQLPEGQDFGFTGAKPGDTVWVVPQTEKPHVPWLGWNTQAPELATVSERGVNFEFIGHQGPGTFSLFLQDGGLGGPEPLFLEPGDSAWVDHGTHAHANWVFSQPGTHLVRIKVSAGSQEAIADLRFAVGDTSEAAIQAAQEEQWQGHSEQKNYLMYLLFALVGVVLLLLVLWRLRARNS</sequence>
<dbReference type="InterPro" id="IPR022435">
    <property type="entry name" value="Surface-anchored_actinobac"/>
</dbReference>
<evidence type="ECO:0000256" key="1">
    <source>
        <dbReference type="SAM" id="Phobius"/>
    </source>
</evidence>
<feature type="transmembrane region" description="Helical" evidence="1">
    <location>
        <begin position="233"/>
        <end position="254"/>
    </location>
</feature>
<gene>
    <name evidence="3" type="ORF">CPELA_01395</name>
</gene>
<keyword evidence="4" id="KW-1185">Reference proteome</keyword>
<evidence type="ECO:0000313" key="4">
    <source>
        <dbReference type="Proteomes" id="UP000288929"/>
    </source>
</evidence>